<dbReference type="SUPFAM" id="SSF46785">
    <property type="entry name" value="Winged helix' DNA-binding domain"/>
    <property type="match status" value="1"/>
</dbReference>
<evidence type="ECO:0000313" key="5">
    <source>
        <dbReference type="EMBL" id="GCA66232.1"/>
    </source>
</evidence>
<evidence type="ECO:0000256" key="3">
    <source>
        <dbReference type="ARBA" id="ARBA00023163"/>
    </source>
</evidence>
<keyword evidence="1" id="KW-0805">Transcription regulation</keyword>
<dbReference type="PROSITE" id="PS50995">
    <property type="entry name" value="HTH_MARR_2"/>
    <property type="match status" value="1"/>
</dbReference>
<evidence type="ECO:0000256" key="1">
    <source>
        <dbReference type="ARBA" id="ARBA00023015"/>
    </source>
</evidence>
<dbReference type="PRINTS" id="PR00598">
    <property type="entry name" value="HTHMARR"/>
</dbReference>
<keyword evidence="3" id="KW-0804">Transcription</keyword>
<proteinExistence type="predicted"/>
<comment type="caution">
    <text evidence="5">The sequence shown here is derived from an EMBL/GenBank/DDBJ whole genome shotgun (WGS) entry which is preliminary data.</text>
</comment>
<dbReference type="RefSeq" id="WP_243112659.1">
    <property type="nucleotide sequence ID" value="NZ_BHGK01000001.1"/>
</dbReference>
<evidence type="ECO:0000259" key="4">
    <source>
        <dbReference type="PROSITE" id="PS50995"/>
    </source>
</evidence>
<dbReference type="InterPro" id="IPR036388">
    <property type="entry name" value="WH-like_DNA-bd_sf"/>
</dbReference>
<reference evidence="6" key="1">
    <citation type="submission" date="2018-09" db="EMBL/GenBank/DDBJ databases">
        <title>Draft Genome Sequence of Mediterraneibacter sp. KCTC 15684.</title>
        <authorList>
            <person name="Kim J.S."/>
            <person name="Han K.I."/>
            <person name="Suh M.K."/>
            <person name="Lee K.C."/>
            <person name="Eom M.K."/>
            <person name="Lee J.H."/>
            <person name="Park S.H."/>
            <person name="Kang S.W."/>
            <person name="Park J.E."/>
            <person name="Oh B.S."/>
            <person name="Yu S.Y."/>
            <person name="Choi S.H."/>
            <person name="Lee D.H."/>
            <person name="Yoon H."/>
            <person name="Kim B."/>
            <person name="Yang S.J."/>
            <person name="Lee J.S."/>
        </authorList>
    </citation>
    <scope>NUCLEOTIDE SEQUENCE [LARGE SCALE GENOMIC DNA]</scope>
    <source>
        <strain evidence="6">KCTC 15684</strain>
    </source>
</reference>
<evidence type="ECO:0000256" key="2">
    <source>
        <dbReference type="ARBA" id="ARBA00023125"/>
    </source>
</evidence>
<dbReference type="PANTHER" id="PTHR42756:SF1">
    <property type="entry name" value="TRANSCRIPTIONAL REPRESSOR OF EMRAB OPERON"/>
    <property type="match status" value="1"/>
</dbReference>
<dbReference type="PANTHER" id="PTHR42756">
    <property type="entry name" value="TRANSCRIPTIONAL REGULATOR, MARR"/>
    <property type="match status" value="1"/>
</dbReference>
<gene>
    <name evidence="5" type="ORF">KGMB01110_06680</name>
</gene>
<sequence>MDYNMEKMSAFALMSYLVRSEMMMSKRWLQNMDLKPHQAGILFILDRDGSMSQKELARVLRQTPPSVTNAIQKMEQKGYILRKPDEKDQRMLRLHLTEKSQKYLSQVKQTFRQMEAELFEGISKEEKEELRKILLRMLRNVEKNKDNDRKETFESREK</sequence>
<dbReference type="InterPro" id="IPR036390">
    <property type="entry name" value="WH_DNA-bd_sf"/>
</dbReference>
<dbReference type="SMART" id="SM00347">
    <property type="entry name" value="HTH_MARR"/>
    <property type="match status" value="1"/>
</dbReference>
<dbReference type="InterPro" id="IPR023187">
    <property type="entry name" value="Tscrpt_reg_MarR-type_CS"/>
</dbReference>
<protein>
    <submittedName>
        <fullName evidence="5">MarR family transcriptional regulator</fullName>
    </submittedName>
</protein>
<dbReference type="EMBL" id="BHGK01000001">
    <property type="protein sequence ID" value="GCA66232.1"/>
    <property type="molecule type" value="Genomic_DNA"/>
</dbReference>
<dbReference type="Proteomes" id="UP000265643">
    <property type="component" value="Unassembled WGS sequence"/>
</dbReference>
<organism evidence="5 6">
    <name type="scientific">Mediterraneibacter butyricigenes</name>
    <dbReference type="NCBI Taxonomy" id="2316025"/>
    <lineage>
        <taxon>Bacteria</taxon>
        <taxon>Bacillati</taxon>
        <taxon>Bacillota</taxon>
        <taxon>Clostridia</taxon>
        <taxon>Lachnospirales</taxon>
        <taxon>Lachnospiraceae</taxon>
        <taxon>Mediterraneibacter</taxon>
    </lineage>
</organism>
<dbReference type="AlphaFoldDB" id="A0A391PI50"/>
<dbReference type="InterPro" id="IPR000835">
    <property type="entry name" value="HTH_MarR-typ"/>
</dbReference>
<dbReference type="GO" id="GO:0003700">
    <property type="term" value="F:DNA-binding transcription factor activity"/>
    <property type="evidence" value="ECO:0007669"/>
    <property type="project" value="InterPro"/>
</dbReference>
<keyword evidence="2" id="KW-0238">DNA-binding</keyword>
<feature type="domain" description="HTH marR-type" evidence="4">
    <location>
        <begin position="1"/>
        <end position="139"/>
    </location>
</feature>
<dbReference type="Gene3D" id="1.10.10.10">
    <property type="entry name" value="Winged helix-like DNA-binding domain superfamily/Winged helix DNA-binding domain"/>
    <property type="match status" value="1"/>
</dbReference>
<dbReference type="Pfam" id="PF01047">
    <property type="entry name" value="MarR"/>
    <property type="match status" value="1"/>
</dbReference>
<dbReference type="PROSITE" id="PS01117">
    <property type="entry name" value="HTH_MARR_1"/>
    <property type="match status" value="1"/>
</dbReference>
<keyword evidence="6" id="KW-1185">Reference proteome</keyword>
<name>A0A391PI50_9FIRM</name>
<dbReference type="GO" id="GO:0003677">
    <property type="term" value="F:DNA binding"/>
    <property type="evidence" value="ECO:0007669"/>
    <property type="project" value="UniProtKB-KW"/>
</dbReference>
<accession>A0A391PI50</accession>
<evidence type="ECO:0000313" key="6">
    <source>
        <dbReference type="Proteomes" id="UP000265643"/>
    </source>
</evidence>